<organism evidence="1 2">
    <name type="scientific">Arthrobotrys conoides</name>
    <dbReference type="NCBI Taxonomy" id="74498"/>
    <lineage>
        <taxon>Eukaryota</taxon>
        <taxon>Fungi</taxon>
        <taxon>Dikarya</taxon>
        <taxon>Ascomycota</taxon>
        <taxon>Pezizomycotina</taxon>
        <taxon>Orbiliomycetes</taxon>
        <taxon>Orbiliales</taxon>
        <taxon>Orbiliaceae</taxon>
        <taxon>Arthrobotrys</taxon>
    </lineage>
</organism>
<gene>
    <name evidence="1" type="ORF">TWF506_009359</name>
</gene>
<protein>
    <recommendedName>
        <fullName evidence="3">F-box domain-containing protein</fullName>
    </recommendedName>
</protein>
<accession>A0AAN8NID5</accession>
<keyword evidence="2" id="KW-1185">Reference proteome</keyword>
<dbReference type="AlphaFoldDB" id="A0AAN8NID5"/>
<evidence type="ECO:0000313" key="2">
    <source>
        <dbReference type="Proteomes" id="UP001307849"/>
    </source>
</evidence>
<reference evidence="1 2" key="1">
    <citation type="submission" date="2019-10" db="EMBL/GenBank/DDBJ databases">
        <authorList>
            <person name="Palmer J.M."/>
        </authorList>
    </citation>
    <scope>NUCLEOTIDE SEQUENCE [LARGE SCALE GENOMIC DNA]</scope>
    <source>
        <strain evidence="1 2">TWF506</strain>
    </source>
</reference>
<name>A0AAN8NID5_9PEZI</name>
<sequence>MDHQPPNFLGLPREIRDEVYKYLLLFDNVPRIASRTPRALARLMPMVQHDKPVFRKPVSVQNAILAVNKQIHDEAAEIFYGFNTFVVRIKSVNYYGFEDRRHPRFQRFNLIYAAPWESLTFDCRAKSPWEEPAAKWGHGLGIIRPEITVFSLEFEDGGDIVYTDIPWGYSYSETKDASFEENIHSIKLINEDEGRHLKFPAPRYRHLIRRIELDIDSRYPQLEASNELCYTTGYLRSMLLPALNRLESCLHDGGKNVEVDVKVSGLILEEDWEKRVGSFLRAEDSKSAFQIKKTLEKKMYTTLCRSLWPLTTMRWKSSRISTPLDSEYPGIMEREFEQCRTFNGRTSEEPNFQPYEIPEEIASVGHVWALVSGRLGVLAIDRCIRVGLLPDVVIFEPEEEPVYGEFGRPG</sequence>
<dbReference type="Proteomes" id="UP001307849">
    <property type="component" value="Unassembled WGS sequence"/>
</dbReference>
<dbReference type="InterPro" id="IPR038883">
    <property type="entry name" value="AN11006-like"/>
</dbReference>
<dbReference type="PANTHER" id="PTHR42085:SF2">
    <property type="entry name" value="F-BOX DOMAIN-CONTAINING PROTEIN"/>
    <property type="match status" value="1"/>
</dbReference>
<dbReference type="EMBL" id="JAVHJM010000006">
    <property type="protein sequence ID" value="KAK6513196.1"/>
    <property type="molecule type" value="Genomic_DNA"/>
</dbReference>
<proteinExistence type="predicted"/>
<dbReference type="PANTHER" id="PTHR42085">
    <property type="entry name" value="F-BOX DOMAIN-CONTAINING PROTEIN"/>
    <property type="match status" value="1"/>
</dbReference>
<evidence type="ECO:0008006" key="3">
    <source>
        <dbReference type="Google" id="ProtNLM"/>
    </source>
</evidence>
<evidence type="ECO:0000313" key="1">
    <source>
        <dbReference type="EMBL" id="KAK6513196.1"/>
    </source>
</evidence>
<comment type="caution">
    <text evidence="1">The sequence shown here is derived from an EMBL/GenBank/DDBJ whole genome shotgun (WGS) entry which is preliminary data.</text>
</comment>